<evidence type="ECO:0000256" key="3">
    <source>
        <dbReference type="ARBA" id="ARBA00022679"/>
    </source>
</evidence>
<dbReference type="PROSITE" id="PS50011">
    <property type="entry name" value="PROTEIN_KINASE_DOM"/>
    <property type="match status" value="1"/>
</dbReference>
<dbReference type="Gene3D" id="1.10.510.10">
    <property type="entry name" value="Transferase(Phosphotransferase) domain 1"/>
    <property type="match status" value="1"/>
</dbReference>
<dbReference type="PANTHER" id="PTHR24346">
    <property type="entry name" value="MAP/MICROTUBULE AFFINITY-REGULATING KINASE"/>
    <property type="match status" value="1"/>
</dbReference>
<evidence type="ECO:0000313" key="10">
    <source>
        <dbReference type="EMBL" id="WPK23018.1"/>
    </source>
</evidence>
<accession>A0AAX4H3B5</accession>
<evidence type="ECO:0000256" key="4">
    <source>
        <dbReference type="ARBA" id="ARBA00022741"/>
    </source>
</evidence>
<dbReference type="GO" id="GO:0035556">
    <property type="term" value="P:intracellular signal transduction"/>
    <property type="evidence" value="ECO:0007669"/>
    <property type="project" value="TreeGrafter"/>
</dbReference>
<dbReference type="SMART" id="SM00220">
    <property type="entry name" value="S_TKc"/>
    <property type="match status" value="1"/>
</dbReference>
<proteinExistence type="inferred from homology"/>
<dbReference type="GO" id="GO:0004674">
    <property type="term" value="F:protein serine/threonine kinase activity"/>
    <property type="evidence" value="ECO:0007669"/>
    <property type="project" value="UniProtKB-KW"/>
</dbReference>
<dbReference type="PROSITE" id="PS00108">
    <property type="entry name" value="PROTEIN_KINASE_ST"/>
    <property type="match status" value="1"/>
</dbReference>
<dbReference type="InterPro" id="IPR000719">
    <property type="entry name" value="Prot_kinase_dom"/>
</dbReference>
<name>A0AAX4H3B5_9ASCO</name>
<dbReference type="InterPro" id="IPR011009">
    <property type="entry name" value="Kinase-like_dom_sf"/>
</dbReference>
<evidence type="ECO:0000256" key="8">
    <source>
        <dbReference type="SAM" id="MobiDB-lite"/>
    </source>
</evidence>
<dbReference type="GeneID" id="88171310"/>
<sequence length="554" mass="62618">MAFFSSMTRKLQKGASQNASQNEQSPDREEPREFPPEIFQVPLLAPGHKSHDLRINVPKKDFELGEAIDLSEKKPASYANTLVSQLPTPIISGGGFSNMLVPPKRANRGSTSTSRNRAVSEFVPSHFENNAAQLKVTGSRNVSNPVEFQAPVSLLSIPLPPLEFDLKVTENLIYSPLLRSYFAPGEVIGSGSFSTVIQAHQISDSNVVVAIKIISVPTTDLASITNFKSYITRELSILSHLSHPCIVRLFDYNLTMSISRDDIVNSYNIVPVSKSVESFDRLSSKDELERLLDENDLRVSNKQYYFLQYCPGGNLFQYMEKHYASLSHETSFWKFASRVSAELIATVAYLHTERVVHRDIKLENILLNQKFDDTSQSLSFILSAKPTITLTDFGLSKRIAHSGHLLTTKCGSQDYVSPELLMGLEYDGILLDSWAVGVVIYAILENRLPFDIPPLEFMEASNISPSVIKRRRMRHNPGYRIAMIDWDWYRTLSMINNKRISEESKEIIKNLMAVVDSLLVRKEKRRTVSDLLHDSDFFWIRTSVPQSVLQFDSM</sequence>
<keyword evidence="3" id="KW-0808">Transferase</keyword>
<dbReference type="GO" id="GO:0005524">
    <property type="term" value="F:ATP binding"/>
    <property type="evidence" value="ECO:0007669"/>
    <property type="project" value="UniProtKB-UniRule"/>
</dbReference>
<dbReference type="EMBL" id="CP138894">
    <property type="protein sequence ID" value="WPK23018.1"/>
    <property type="molecule type" value="Genomic_DNA"/>
</dbReference>
<keyword evidence="2" id="KW-0723">Serine/threonine-protein kinase</keyword>
<protein>
    <recommendedName>
        <fullName evidence="9">Protein kinase domain-containing protein</fullName>
    </recommendedName>
</protein>
<dbReference type="SUPFAM" id="SSF56112">
    <property type="entry name" value="Protein kinase-like (PK-like)"/>
    <property type="match status" value="1"/>
</dbReference>
<keyword evidence="5" id="KW-0418">Kinase</keyword>
<dbReference type="PANTHER" id="PTHR24346:SF82">
    <property type="entry name" value="KP78A-RELATED"/>
    <property type="match status" value="1"/>
</dbReference>
<feature type="domain" description="Protein kinase" evidence="9">
    <location>
        <begin position="182"/>
        <end position="538"/>
    </location>
</feature>
<dbReference type="PROSITE" id="PS00107">
    <property type="entry name" value="PROTEIN_KINASE_ATP"/>
    <property type="match status" value="1"/>
</dbReference>
<keyword evidence="4 7" id="KW-0547">Nucleotide-binding</keyword>
<evidence type="ECO:0000256" key="1">
    <source>
        <dbReference type="ARBA" id="ARBA00010791"/>
    </source>
</evidence>
<organism evidence="10 11">
    <name type="scientific">Australozyma saopauloensis</name>
    <dbReference type="NCBI Taxonomy" id="291208"/>
    <lineage>
        <taxon>Eukaryota</taxon>
        <taxon>Fungi</taxon>
        <taxon>Dikarya</taxon>
        <taxon>Ascomycota</taxon>
        <taxon>Saccharomycotina</taxon>
        <taxon>Pichiomycetes</taxon>
        <taxon>Metschnikowiaceae</taxon>
        <taxon>Australozyma</taxon>
    </lineage>
</organism>
<dbReference type="InterPro" id="IPR017441">
    <property type="entry name" value="Protein_kinase_ATP_BS"/>
</dbReference>
<dbReference type="Pfam" id="PF00069">
    <property type="entry name" value="Pkinase"/>
    <property type="match status" value="1"/>
</dbReference>
<evidence type="ECO:0000259" key="9">
    <source>
        <dbReference type="PROSITE" id="PS50011"/>
    </source>
</evidence>
<dbReference type="AlphaFoldDB" id="A0AAX4H3B5"/>
<dbReference type="GO" id="GO:0030447">
    <property type="term" value="P:filamentous growth"/>
    <property type="evidence" value="ECO:0007669"/>
    <property type="project" value="UniProtKB-ARBA"/>
</dbReference>
<feature type="binding site" evidence="7">
    <location>
        <position position="212"/>
    </location>
    <ligand>
        <name>ATP</name>
        <dbReference type="ChEBI" id="CHEBI:30616"/>
    </ligand>
</feature>
<feature type="region of interest" description="Disordered" evidence="8">
    <location>
        <begin position="1"/>
        <end position="33"/>
    </location>
</feature>
<evidence type="ECO:0000256" key="2">
    <source>
        <dbReference type="ARBA" id="ARBA00022527"/>
    </source>
</evidence>
<feature type="compositionally biased region" description="Polar residues" evidence="8">
    <location>
        <begin position="1"/>
        <end position="24"/>
    </location>
</feature>
<dbReference type="GO" id="GO:0005737">
    <property type="term" value="C:cytoplasm"/>
    <property type="evidence" value="ECO:0007669"/>
    <property type="project" value="TreeGrafter"/>
</dbReference>
<evidence type="ECO:0000313" key="11">
    <source>
        <dbReference type="Proteomes" id="UP001338582"/>
    </source>
</evidence>
<dbReference type="Gene3D" id="3.30.200.20">
    <property type="entry name" value="Phosphorylase Kinase, domain 1"/>
    <property type="match status" value="1"/>
</dbReference>
<keyword evidence="6 7" id="KW-0067">ATP-binding</keyword>
<comment type="similarity">
    <text evidence="1">Belongs to the protein kinase superfamily. CAMK Ser/Thr protein kinase family. NIM1 subfamily.</text>
</comment>
<evidence type="ECO:0000256" key="6">
    <source>
        <dbReference type="ARBA" id="ARBA00022840"/>
    </source>
</evidence>
<gene>
    <name evidence="10" type="ORF">PUMCH_000241</name>
</gene>
<dbReference type="InterPro" id="IPR008271">
    <property type="entry name" value="Ser/Thr_kinase_AS"/>
</dbReference>
<dbReference type="Proteomes" id="UP001338582">
    <property type="component" value="Chromosome 1"/>
</dbReference>
<reference evidence="10 11" key="1">
    <citation type="submission" date="2023-10" db="EMBL/GenBank/DDBJ databases">
        <title>Draft Genome Sequence of Candida saopaulonensis from a very Premature Infant with Sepsis.</title>
        <authorList>
            <person name="Ning Y."/>
            <person name="Dai R."/>
            <person name="Xiao M."/>
            <person name="Xu Y."/>
            <person name="Yan Q."/>
            <person name="Zhang L."/>
        </authorList>
    </citation>
    <scope>NUCLEOTIDE SEQUENCE [LARGE SCALE GENOMIC DNA]</scope>
    <source>
        <strain evidence="10 11">19XY460</strain>
    </source>
</reference>
<keyword evidence="11" id="KW-1185">Reference proteome</keyword>
<evidence type="ECO:0000256" key="5">
    <source>
        <dbReference type="ARBA" id="ARBA00022777"/>
    </source>
</evidence>
<dbReference type="KEGG" id="asau:88171310"/>
<evidence type="ECO:0000256" key="7">
    <source>
        <dbReference type="PROSITE-ProRule" id="PRU10141"/>
    </source>
</evidence>
<dbReference type="RefSeq" id="XP_062875405.1">
    <property type="nucleotide sequence ID" value="XM_063019335.1"/>
</dbReference>